<evidence type="ECO:0000313" key="2">
    <source>
        <dbReference type="EMBL" id="KAF1843967.1"/>
    </source>
</evidence>
<feature type="transmembrane region" description="Helical" evidence="1">
    <location>
        <begin position="27"/>
        <end position="48"/>
    </location>
</feature>
<gene>
    <name evidence="2" type="ORF">K460DRAFT_155222</name>
</gene>
<sequence>MAHSNTQQWFASAKPQVAYDYSPSHQVLFVIMLLASAIVCAAVFTHLYSSSRQLPCTSPIPFSSWLLARHTPSRILRSWKGKGALRPRQATGLRHQEYYFCTLLRTLRIHRVLLCLYAYTLPNLLACH</sequence>
<dbReference type="AlphaFoldDB" id="A0A9P4L757"/>
<organism evidence="2 3">
    <name type="scientific">Cucurbitaria berberidis CBS 394.84</name>
    <dbReference type="NCBI Taxonomy" id="1168544"/>
    <lineage>
        <taxon>Eukaryota</taxon>
        <taxon>Fungi</taxon>
        <taxon>Dikarya</taxon>
        <taxon>Ascomycota</taxon>
        <taxon>Pezizomycotina</taxon>
        <taxon>Dothideomycetes</taxon>
        <taxon>Pleosporomycetidae</taxon>
        <taxon>Pleosporales</taxon>
        <taxon>Pleosporineae</taxon>
        <taxon>Cucurbitariaceae</taxon>
        <taxon>Cucurbitaria</taxon>
    </lineage>
</organism>
<keyword evidence="1" id="KW-0472">Membrane</keyword>
<comment type="caution">
    <text evidence="2">The sequence shown here is derived from an EMBL/GenBank/DDBJ whole genome shotgun (WGS) entry which is preliminary data.</text>
</comment>
<proteinExistence type="predicted"/>
<evidence type="ECO:0000313" key="3">
    <source>
        <dbReference type="Proteomes" id="UP000800039"/>
    </source>
</evidence>
<dbReference type="Proteomes" id="UP000800039">
    <property type="component" value="Unassembled WGS sequence"/>
</dbReference>
<keyword evidence="3" id="KW-1185">Reference proteome</keyword>
<dbReference type="RefSeq" id="XP_040786530.1">
    <property type="nucleotide sequence ID" value="XM_040926840.1"/>
</dbReference>
<dbReference type="GeneID" id="63844092"/>
<name>A0A9P4L757_9PLEO</name>
<keyword evidence="1" id="KW-1133">Transmembrane helix</keyword>
<dbReference type="EMBL" id="ML976617">
    <property type="protein sequence ID" value="KAF1843967.1"/>
    <property type="molecule type" value="Genomic_DNA"/>
</dbReference>
<keyword evidence="1" id="KW-0812">Transmembrane</keyword>
<evidence type="ECO:0000256" key="1">
    <source>
        <dbReference type="SAM" id="Phobius"/>
    </source>
</evidence>
<protein>
    <submittedName>
        <fullName evidence="2">Uncharacterized protein</fullName>
    </submittedName>
</protein>
<reference evidence="2" key="1">
    <citation type="submission" date="2020-01" db="EMBL/GenBank/DDBJ databases">
        <authorList>
            <consortium name="DOE Joint Genome Institute"/>
            <person name="Haridas S."/>
            <person name="Albert R."/>
            <person name="Binder M."/>
            <person name="Bloem J."/>
            <person name="Labutti K."/>
            <person name="Salamov A."/>
            <person name="Andreopoulos B."/>
            <person name="Baker S.E."/>
            <person name="Barry K."/>
            <person name="Bills G."/>
            <person name="Bluhm B.H."/>
            <person name="Cannon C."/>
            <person name="Castanera R."/>
            <person name="Culley D.E."/>
            <person name="Daum C."/>
            <person name="Ezra D."/>
            <person name="Gonzalez J.B."/>
            <person name="Henrissat B."/>
            <person name="Kuo A."/>
            <person name="Liang C."/>
            <person name="Lipzen A."/>
            <person name="Lutzoni F."/>
            <person name="Magnuson J."/>
            <person name="Mondo S."/>
            <person name="Nolan M."/>
            <person name="Ohm R."/>
            <person name="Pangilinan J."/>
            <person name="Park H.-J."/>
            <person name="Ramirez L."/>
            <person name="Alfaro M."/>
            <person name="Sun H."/>
            <person name="Tritt A."/>
            <person name="Yoshinaga Y."/>
            <person name="Zwiers L.-H."/>
            <person name="Turgeon B.G."/>
            <person name="Goodwin S.B."/>
            <person name="Spatafora J.W."/>
            <person name="Crous P.W."/>
            <person name="Grigoriev I.V."/>
        </authorList>
    </citation>
    <scope>NUCLEOTIDE SEQUENCE</scope>
    <source>
        <strain evidence="2">CBS 394.84</strain>
    </source>
</reference>
<accession>A0A9P4L757</accession>